<keyword evidence="4" id="KW-1185">Reference proteome</keyword>
<feature type="region of interest" description="Disordered" evidence="2">
    <location>
        <begin position="96"/>
        <end position="191"/>
    </location>
</feature>
<reference evidence="3" key="1">
    <citation type="journal article" date="2021" name="Nat. Commun.">
        <title>Genetic determinants of endophytism in the Arabidopsis root mycobiome.</title>
        <authorList>
            <person name="Mesny F."/>
            <person name="Miyauchi S."/>
            <person name="Thiergart T."/>
            <person name="Pickel B."/>
            <person name="Atanasova L."/>
            <person name="Karlsson M."/>
            <person name="Huettel B."/>
            <person name="Barry K.W."/>
            <person name="Haridas S."/>
            <person name="Chen C."/>
            <person name="Bauer D."/>
            <person name="Andreopoulos W."/>
            <person name="Pangilinan J."/>
            <person name="LaButti K."/>
            <person name="Riley R."/>
            <person name="Lipzen A."/>
            <person name="Clum A."/>
            <person name="Drula E."/>
            <person name="Henrissat B."/>
            <person name="Kohler A."/>
            <person name="Grigoriev I.V."/>
            <person name="Martin F.M."/>
            <person name="Hacquard S."/>
        </authorList>
    </citation>
    <scope>NUCLEOTIDE SEQUENCE</scope>
    <source>
        <strain evidence="3">MPI-CAGE-CH-0230</strain>
    </source>
</reference>
<dbReference type="RefSeq" id="XP_046003731.1">
    <property type="nucleotide sequence ID" value="XM_046157709.1"/>
</dbReference>
<comment type="caution">
    <text evidence="3">The sequence shown here is derived from an EMBL/GenBank/DDBJ whole genome shotgun (WGS) entry which is preliminary data.</text>
</comment>
<dbReference type="Proteomes" id="UP000756346">
    <property type="component" value="Unassembled WGS sequence"/>
</dbReference>
<proteinExistence type="predicted"/>
<protein>
    <recommendedName>
        <fullName evidence="5">Zn(2)-C6 fungal-type domain-containing protein</fullName>
    </recommendedName>
</protein>
<evidence type="ECO:0008006" key="5">
    <source>
        <dbReference type="Google" id="ProtNLM"/>
    </source>
</evidence>
<evidence type="ECO:0000313" key="3">
    <source>
        <dbReference type="EMBL" id="KAH7007943.1"/>
    </source>
</evidence>
<feature type="compositionally biased region" description="Polar residues" evidence="2">
    <location>
        <begin position="168"/>
        <end position="188"/>
    </location>
</feature>
<name>A0A9P9BEP4_9PEZI</name>
<feature type="compositionally biased region" description="Low complexity" evidence="2">
    <location>
        <begin position="128"/>
        <end position="162"/>
    </location>
</feature>
<feature type="compositionally biased region" description="Basic residues" evidence="2">
    <location>
        <begin position="433"/>
        <end position="442"/>
    </location>
</feature>
<dbReference type="CDD" id="cd00067">
    <property type="entry name" value="GAL4"/>
    <property type="match status" value="1"/>
</dbReference>
<gene>
    <name evidence="3" type="ORF">B0I36DRAFT_356888</name>
</gene>
<feature type="compositionally biased region" description="Polar residues" evidence="2">
    <location>
        <begin position="413"/>
        <end position="427"/>
    </location>
</feature>
<dbReference type="InterPro" id="IPR001138">
    <property type="entry name" value="Zn2Cys6_DnaBD"/>
</dbReference>
<dbReference type="GO" id="GO:0000981">
    <property type="term" value="F:DNA-binding transcription factor activity, RNA polymerase II-specific"/>
    <property type="evidence" value="ECO:0007669"/>
    <property type="project" value="InterPro"/>
</dbReference>
<dbReference type="GO" id="GO:0008270">
    <property type="term" value="F:zinc ion binding"/>
    <property type="evidence" value="ECO:0007669"/>
    <property type="project" value="InterPro"/>
</dbReference>
<dbReference type="AlphaFoldDB" id="A0A9P9BEP4"/>
<keyword evidence="1" id="KW-0539">Nucleus</keyword>
<dbReference type="EMBL" id="JAGTJQ010000021">
    <property type="protein sequence ID" value="KAH7007943.1"/>
    <property type="molecule type" value="Genomic_DNA"/>
</dbReference>
<feature type="region of interest" description="Disordered" evidence="2">
    <location>
        <begin position="413"/>
        <end position="450"/>
    </location>
</feature>
<evidence type="ECO:0000256" key="1">
    <source>
        <dbReference type="ARBA" id="ARBA00023242"/>
    </source>
</evidence>
<accession>A0A9P9BEP4</accession>
<dbReference type="GeneID" id="70187255"/>
<organism evidence="3 4">
    <name type="scientific">Microdochium trichocladiopsis</name>
    <dbReference type="NCBI Taxonomy" id="1682393"/>
    <lineage>
        <taxon>Eukaryota</taxon>
        <taxon>Fungi</taxon>
        <taxon>Dikarya</taxon>
        <taxon>Ascomycota</taxon>
        <taxon>Pezizomycotina</taxon>
        <taxon>Sordariomycetes</taxon>
        <taxon>Xylariomycetidae</taxon>
        <taxon>Xylariales</taxon>
        <taxon>Microdochiaceae</taxon>
        <taxon>Microdochium</taxon>
    </lineage>
</organism>
<dbReference type="OrthoDB" id="4330117at2759"/>
<evidence type="ECO:0000313" key="4">
    <source>
        <dbReference type="Proteomes" id="UP000756346"/>
    </source>
</evidence>
<evidence type="ECO:0000256" key="2">
    <source>
        <dbReference type="SAM" id="MobiDB-lite"/>
    </source>
</evidence>
<sequence length="620" mass="66182">MVVAEGLEAGMFLTSDQGFAGSWLQDRAWFSIICIESRVGSRTSLVDRSKPKCHGQKLRCVRDAKSDIGACVRCLRQGTQCVYSLSLPKGRPSMYRWADTVGPGETQPTKTTASSSDAASDVQPEVESSSNNSGSTASGSSTGSSNGRPGSAARSSSSSSSSGDDDNINTGNYVAQPSSRSDSGSSLAKPTDEDAVMNDTLLPDTDAFGASWLDPNAWSGTEMLENLGPASQLDFSSVLEHSIDPNIRHQDVDIDYFNHQQHPPRWRERSHSAFCGSTSSLPDLSTDHVTSISQLSQLTMRLSQLYRSNESLNETVRMSYRRGSVGHDGHVRSPLVDDGVFKLVSAWLSYLSSKATPQTSIDPPTSPDDGADVLGVVLCGVFTASGDLLEILRGLMPPSDPWSAAPAHHGNMSSNFNSLTTAPNGATCQPKPQHQHQKHRVRTASVSSQAVSQSPVTSHLLLACHTMLLTIYNFVLIALESDVDLCCLNTASLSSPPADLMLGTRLGSTRSSSSGGFGLGGHPCGGPCGGIGPLSNIRLVMVVQLCSYLINQQHQSITTYLSGVAAPRDGQFFSSSPLRNTSASWEQTSINGDYKSVTQLMSDIQARTNRLLKSLGRQEL</sequence>